<comment type="caution">
    <text evidence="2">The sequence shown here is derived from an EMBL/GenBank/DDBJ whole genome shotgun (WGS) entry which is preliminary data.</text>
</comment>
<keyword evidence="3" id="KW-1185">Reference proteome</keyword>
<evidence type="ECO:0008006" key="4">
    <source>
        <dbReference type="Google" id="ProtNLM"/>
    </source>
</evidence>
<dbReference type="Proteomes" id="UP000440224">
    <property type="component" value="Unassembled WGS sequence"/>
</dbReference>
<sequence length="135" mass="13803">MSPRASLWLLAAAVFSAGCEPTLVALTVAPPTAVAEVDNAAKDVRLSQGIALAIECTYVGDPCENATASSSDPAIVRVLPGFVDLLAPGDAYQRPAADEPRAVFIFVGGEPGDAIVTLTTTDTDAEIAVKVLPPP</sequence>
<evidence type="ECO:0000313" key="3">
    <source>
        <dbReference type="Proteomes" id="UP000440224"/>
    </source>
</evidence>
<protein>
    <recommendedName>
        <fullName evidence="4">Lipoprotein</fullName>
    </recommendedName>
</protein>
<name>A0A6N7PZK5_9BACT</name>
<organism evidence="2 3">
    <name type="scientific">Polyangium spumosum</name>
    <dbReference type="NCBI Taxonomy" id="889282"/>
    <lineage>
        <taxon>Bacteria</taxon>
        <taxon>Pseudomonadati</taxon>
        <taxon>Myxococcota</taxon>
        <taxon>Polyangia</taxon>
        <taxon>Polyangiales</taxon>
        <taxon>Polyangiaceae</taxon>
        <taxon>Polyangium</taxon>
    </lineage>
</organism>
<feature type="signal peptide" evidence="1">
    <location>
        <begin position="1"/>
        <end position="25"/>
    </location>
</feature>
<dbReference type="EMBL" id="WJIE01000014">
    <property type="protein sequence ID" value="MRG96977.1"/>
    <property type="molecule type" value="Genomic_DNA"/>
</dbReference>
<gene>
    <name evidence="2" type="ORF">GF068_34390</name>
</gene>
<feature type="chain" id="PRO_5026734792" description="Lipoprotein" evidence="1">
    <location>
        <begin position="26"/>
        <end position="135"/>
    </location>
</feature>
<reference evidence="2 3" key="1">
    <citation type="submission" date="2019-10" db="EMBL/GenBank/DDBJ databases">
        <title>A soil myxobacterium in the family Polyangiaceae.</title>
        <authorList>
            <person name="Li Y."/>
            <person name="Wang J."/>
        </authorList>
    </citation>
    <scope>NUCLEOTIDE SEQUENCE [LARGE SCALE GENOMIC DNA]</scope>
    <source>
        <strain evidence="2 3">DSM 14734</strain>
    </source>
</reference>
<dbReference type="OrthoDB" id="5520161at2"/>
<dbReference type="RefSeq" id="WP_153823761.1">
    <property type="nucleotide sequence ID" value="NZ_WJIE01000014.1"/>
</dbReference>
<keyword evidence="1" id="KW-0732">Signal</keyword>
<dbReference type="AlphaFoldDB" id="A0A6N7PZK5"/>
<dbReference type="PROSITE" id="PS51257">
    <property type="entry name" value="PROKAR_LIPOPROTEIN"/>
    <property type="match status" value="1"/>
</dbReference>
<evidence type="ECO:0000313" key="2">
    <source>
        <dbReference type="EMBL" id="MRG96977.1"/>
    </source>
</evidence>
<accession>A0A6N7PZK5</accession>
<evidence type="ECO:0000256" key="1">
    <source>
        <dbReference type="SAM" id="SignalP"/>
    </source>
</evidence>
<proteinExistence type="predicted"/>